<dbReference type="Gene3D" id="2.60.40.3650">
    <property type="match status" value="1"/>
</dbReference>
<evidence type="ECO:0000313" key="5">
    <source>
        <dbReference type="Proteomes" id="UP000266292"/>
    </source>
</evidence>
<evidence type="ECO:0000256" key="1">
    <source>
        <dbReference type="SAM" id="SignalP"/>
    </source>
</evidence>
<evidence type="ECO:0000313" key="4">
    <source>
        <dbReference type="EMBL" id="ARS36972.1"/>
    </source>
</evidence>
<dbReference type="InterPro" id="IPR040756">
    <property type="entry name" value="Peptidase_M61_N"/>
</dbReference>
<dbReference type="EMBL" id="CP021235">
    <property type="protein sequence ID" value="ARS36972.1"/>
    <property type="molecule type" value="Genomic_DNA"/>
</dbReference>
<dbReference type="InterPro" id="IPR027268">
    <property type="entry name" value="Peptidase_M4/M1_CTD_sf"/>
</dbReference>
<keyword evidence="1" id="KW-0732">Signal</keyword>
<evidence type="ECO:0000259" key="3">
    <source>
        <dbReference type="Pfam" id="PF17899"/>
    </source>
</evidence>
<dbReference type="Pfam" id="PF17899">
    <property type="entry name" value="Peptidase_M61_N"/>
    <property type="match status" value="1"/>
</dbReference>
<dbReference type="KEGG" id="pact:CA264_16915"/>
<dbReference type="OrthoDB" id="9778516at2"/>
<name>A0A1X9YVV6_9BACT</name>
<dbReference type="Pfam" id="PF05299">
    <property type="entry name" value="Peptidase_M61"/>
    <property type="match status" value="1"/>
</dbReference>
<organism evidence="4 5">
    <name type="scientific">Pontibacter actiniarum</name>
    <dbReference type="NCBI Taxonomy" id="323450"/>
    <lineage>
        <taxon>Bacteria</taxon>
        <taxon>Pseudomonadati</taxon>
        <taxon>Bacteroidota</taxon>
        <taxon>Cytophagia</taxon>
        <taxon>Cytophagales</taxon>
        <taxon>Hymenobacteraceae</taxon>
        <taxon>Pontibacter</taxon>
    </lineage>
</organism>
<dbReference type="Gene3D" id="1.10.390.10">
    <property type="entry name" value="Neutral Protease Domain 2"/>
    <property type="match status" value="1"/>
</dbReference>
<sequence length="615" mass="70139">MKRFSLIGSLLLLASAAVAQNAYNISLDLKNVQSDQVKVVINTPEVKEKEATYIIPSVIPGSYAQKDYGRFVSQFKAYDAKGRKLKTAKQGNNLYFIKKANKLARIEYVVDDTWDVEKEDNYIFQPGGTNIDAGNNFVINHFGFYGYLEGYKMLPYTVQVQKPAELLAASSLEVQHQSPELDVVQAPNFVRLADAPIMYSRPDTASFRTGNTTVSVAVHSETGMVKADSVREMIKPLALALTNFFGGMPVDRYQFIMYFPSVGGPSNVTRYGGFGALEHSYSSMYFLPEQSGDGLRSMVLDVASHEFLHILTPLNVHSEEIEYFDFKDPKLSQHLWLYEGVTEYFSQLVQLHEGLKGYEAFQEEVMEKMRRASEHPDVSFTEMSRRIIEPEFQDMYVNVYQKGALIGLLLDIRLKELSDGQMGLRELLLDLSKEYGPNKPFKDDELIDVIVAKTYPEVRQFFNDYVIGSTPLPYQEYYSKIGWSFTDKKPGTKLTFGEFRLGYEKDKKFFWVADPMNNTMGLQQYDILYAVNGEPLTEENIYRLLTPVIEPQTDTPVELAYVRQEQMHQEQFTPRKESIDLKFVVEDDTTATPAQLRLRQQVLKQVPQAVEAADL</sequence>
<accession>A0A1X9YVV6</accession>
<dbReference type="AlphaFoldDB" id="A0A1X9YVV6"/>
<feature type="signal peptide" evidence="1">
    <location>
        <begin position="1"/>
        <end position="19"/>
    </location>
</feature>
<dbReference type="Proteomes" id="UP000266292">
    <property type="component" value="Chromosome"/>
</dbReference>
<protein>
    <recommendedName>
        <fullName evidence="6">Peptidase M61</fullName>
    </recommendedName>
</protein>
<feature type="chain" id="PRO_5010991331" description="Peptidase M61" evidence="1">
    <location>
        <begin position="20"/>
        <end position="615"/>
    </location>
</feature>
<reference evidence="5" key="1">
    <citation type="submission" date="2017-05" db="EMBL/GenBank/DDBJ databases">
        <authorList>
            <person name="Ray J."/>
            <person name="Price M."/>
            <person name="Deutschbauer A."/>
        </authorList>
    </citation>
    <scope>NUCLEOTIDE SEQUENCE [LARGE SCALE GENOMIC DNA]</scope>
    <source>
        <strain evidence="5">DSM 19842</strain>
    </source>
</reference>
<proteinExistence type="predicted"/>
<feature type="domain" description="Peptidase M61 catalytic" evidence="2">
    <location>
        <begin position="300"/>
        <end position="406"/>
    </location>
</feature>
<dbReference type="RefSeq" id="WP_025608585.1">
    <property type="nucleotide sequence ID" value="NZ_CP021235.1"/>
</dbReference>
<gene>
    <name evidence="4" type="ORF">CA264_16915</name>
</gene>
<dbReference type="STRING" id="709015.GCA_000472485_03415"/>
<keyword evidence="5" id="KW-1185">Reference proteome</keyword>
<feature type="domain" description="Peptidase M61 N-terminal" evidence="3">
    <location>
        <begin position="26"/>
        <end position="200"/>
    </location>
</feature>
<dbReference type="InterPro" id="IPR007963">
    <property type="entry name" value="Peptidase_M61_catalytic"/>
</dbReference>
<dbReference type="SUPFAM" id="SSF55486">
    <property type="entry name" value="Metalloproteases ('zincins'), catalytic domain"/>
    <property type="match status" value="1"/>
</dbReference>
<evidence type="ECO:0008006" key="6">
    <source>
        <dbReference type="Google" id="ProtNLM"/>
    </source>
</evidence>
<evidence type="ECO:0000259" key="2">
    <source>
        <dbReference type="Pfam" id="PF05299"/>
    </source>
</evidence>